<feature type="domain" description="Cation-transporting P-type ATPase C-terminal" evidence="9">
    <location>
        <begin position="1559"/>
        <end position="1731"/>
    </location>
</feature>
<dbReference type="SUPFAM" id="SSF56784">
    <property type="entry name" value="HAD-like"/>
    <property type="match status" value="2"/>
</dbReference>
<evidence type="ECO:0000256" key="3">
    <source>
        <dbReference type="ARBA" id="ARBA00022723"/>
    </source>
</evidence>
<evidence type="ECO:0000256" key="2">
    <source>
        <dbReference type="ARBA" id="ARBA00022692"/>
    </source>
</evidence>
<feature type="transmembrane region" description="Helical" evidence="8">
    <location>
        <begin position="1561"/>
        <end position="1583"/>
    </location>
</feature>
<evidence type="ECO:0000256" key="7">
    <source>
        <dbReference type="SAM" id="MobiDB-lite"/>
    </source>
</evidence>
<dbReference type="Gene3D" id="3.40.1110.10">
    <property type="entry name" value="Calcium-transporting ATPase, cytoplasmic domain N"/>
    <property type="match status" value="2"/>
</dbReference>
<organism evidence="10 11">
    <name type="scientific">Solanum bulbocastanum</name>
    <name type="common">Wild potato</name>
    <dbReference type="NCBI Taxonomy" id="147425"/>
    <lineage>
        <taxon>Eukaryota</taxon>
        <taxon>Viridiplantae</taxon>
        <taxon>Streptophyta</taxon>
        <taxon>Embryophyta</taxon>
        <taxon>Tracheophyta</taxon>
        <taxon>Spermatophyta</taxon>
        <taxon>Magnoliopsida</taxon>
        <taxon>eudicotyledons</taxon>
        <taxon>Gunneridae</taxon>
        <taxon>Pentapetalae</taxon>
        <taxon>asterids</taxon>
        <taxon>lamiids</taxon>
        <taxon>Solanales</taxon>
        <taxon>Solanaceae</taxon>
        <taxon>Solanoideae</taxon>
        <taxon>Solaneae</taxon>
        <taxon>Solanum</taxon>
    </lineage>
</organism>
<feature type="transmembrane region" description="Helical" evidence="8">
    <location>
        <begin position="1712"/>
        <end position="1732"/>
    </location>
</feature>
<dbReference type="Gene3D" id="1.20.1110.10">
    <property type="entry name" value="Calcium-transporting ATPase, transmembrane domain"/>
    <property type="match status" value="4"/>
</dbReference>
<dbReference type="InterPro" id="IPR023214">
    <property type="entry name" value="HAD_sf"/>
</dbReference>
<dbReference type="PANTHER" id="PTHR24093:SF511">
    <property type="entry name" value="CALCIUM-TRANSPORTING ATPASE 12, PLASMA MEMBRANE-TYPE-LIKE"/>
    <property type="match status" value="1"/>
</dbReference>
<feature type="transmembrane region" description="Helical" evidence="8">
    <location>
        <begin position="1534"/>
        <end position="1555"/>
    </location>
</feature>
<comment type="caution">
    <text evidence="10">The sequence shown here is derived from an EMBL/GenBank/DDBJ whole genome shotgun (WGS) entry which is preliminary data.</text>
</comment>
<dbReference type="GO" id="GO:0005886">
    <property type="term" value="C:plasma membrane"/>
    <property type="evidence" value="ECO:0007669"/>
    <property type="project" value="TreeGrafter"/>
</dbReference>
<dbReference type="GO" id="GO:0046872">
    <property type="term" value="F:metal ion binding"/>
    <property type="evidence" value="ECO:0007669"/>
    <property type="project" value="UniProtKB-KW"/>
</dbReference>
<evidence type="ECO:0000256" key="1">
    <source>
        <dbReference type="ARBA" id="ARBA00004370"/>
    </source>
</evidence>
<feature type="compositionally biased region" description="Polar residues" evidence="7">
    <location>
        <begin position="1772"/>
        <end position="1792"/>
    </location>
</feature>
<keyword evidence="2 8" id="KW-0812">Transmembrane</keyword>
<dbReference type="Proteomes" id="UP001371456">
    <property type="component" value="Unassembled WGS sequence"/>
</dbReference>
<evidence type="ECO:0000259" key="9">
    <source>
        <dbReference type="Pfam" id="PF00689"/>
    </source>
</evidence>
<feature type="transmembrane region" description="Helical" evidence="8">
    <location>
        <begin position="1676"/>
        <end position="1700"/>
    </location>
</feature>
<proteinExistence type="predicted"/>
<feature type="transmembrane region" description="Helical" evidence="8">
    <location>
        <begin position="1024"/>
        <end position="1040"/>
    </location>
</feature>
<dbReference type="InterPro" id="IPR023298">
    <property type="entry name" value="ATPase_P-typ_TM_dom_sf"/>
</dbReference>
<evidence type="ECO:0000313" key="11">
    <source>
        <dbReference type="Proteomes" id="UP001371456"/>
    </source>
</evidence>
<feature type="transmembrane region" description="Helical" evidence="8">
    <location>
        <begin position="736"/>
        <end position="758"/>
    </location>
</feature>
<dbReference type="PANTHER" id="PTHR24093">
    <property type="entry name" value="CATION TRANSPORTING ATPASE"/>
    <property type="match status" value="1"/>
</dbReference>
<dbReference type="InterPro" id="IPR036412">
    <property type="entry name" value="HAD-like_sf"/>
</dbReference>
<dbReference type="GO" id="GO:0000166">
    <property type="term" value="F:nucleotide binding"/>
    <property type="evidence" value="ECO:0007669"/>
    <property type="project" value="InterPro"/>
</dbReference>
<dbReference type="Gene3D" id="3.40.50.1000">
    <property type="entry name" value="HAD superfamily/HAD-like"/>
    <property type="match status" value="2"/>
</dbReference>
<evidence type="ECO:0000256" key="4">
    <source>
        <dbReference type="ARBA" id="ARBA00022842"/>
    </source>
</evidence>
<accession>A0AAN8YNA7</accession>
<feature type="transmembrane region" description="Helical" evidence="8">
    <location>
        <begin position="1052"/>
        <end position="1072"/>
    </location>
</feature>
<dbReference type="Pfam" id="PF00689">
    <property type="entry name" value="Cation_ATPase_C"/>
    <property type="match status" value="2"/>
</dbReference>
<feature type="transmembrane region" description="Helical" evidence="8">
    <location>
        <begin position="884"/>
        <end position="904"/>
    </location>
</feature>
<dbReference type="SUPFAM" id="SSF81660">
    <property type="entry name" value="Metal cation-transporting ATPase, ATP-binding domain N"/>
    <property type="match status" value="2"/>
</dbReference>
<evidence type="ECO:0000313" key="10">
    <source>
        <dbReference type="EMBL" id="KAK6798446.1"/>
    </source>
</evidence>
<gene>
    <name evidence="10" type="ORF">RDI58_006149</name>
</gene>
<keyword evidence="11" id="KW-1185">Reference proteome</keyword>
<feature type="transmembrane region" description="Helical" evidence="8">
    <location>
        <begin position="1110"/>
        <end position="1130"/>
    </location>
</feature>
<feature type="region of interest" description="Disordered" evidence="7">
    <location>
        <begin position="1772"/>
        <end position="1793"/>
    </location>
</feature>
<evidence type="ECO:0000256" key="5">
    <source>
        <dbReference type="ARBA" id="ARBA00022989"/>
    </source>
</evidence>
<feature type="domain" description="Cation-transporting P-type ATPase C-terminal" evidence="9">
    <location>
        <begin position="734"/>
        <end position="906"/>
    </location>
</feature>
<dbReference type="EMBL" id="JBANQN010000002">
    <property type="protein sequence ID" value="KAK6798446.1"/>
    <property type="molecule type" value="Genomic_DNA"/>
</dbReference>
<feature type="transmembrane region" description="Helical" evidence="8">
    <location>
        <begin position="226"/>
        <end position="246"/>
    </location>
</feature>
<evidence type="ECO:0000256" key="8">
    <source>
        <dbReference type="SAM" id="Phobius"/>
    </source>
</evidence>
<name>A0AAN8YNA7_SOLBU</name>
<reference evidence="10 11" key="1">
    <citation type="submission" date="2024-02" db="EMBL/GenBank/DDBJ databases">
        <title>de novo genome assembly of Solanum bulbocastanum strain 11H21.</title>
        <authorList>
            <person name="Hosaka A.J."/>
        </authorList>
    </citation>
    <scope>NUCLEOTIDE SEQUENCE [LARGE SCALE GENOMIC DNA]</scope>
    <source>
        <tissue evidence="10">Young leaves</tissue>
    </source>
</reference>
<comment type="subcellular location">
    <subcellularLocation>
        <location evidence="1">Membrane</location>
    </subcellularLocation>
</comment>
<dbReference type="SUPFAM" id="SSF81665">
    <property type="entry name" value="Calcium ATPase, transmembrane domain M"/>
    <property type="match status" value="2"/>
</dbReference>
<keyword evidence="4" id="KW-0460">Magnesium</keyword>
<keyword evidence="3" id="KW-0479">Metal-binding</keyword>
<dbReference type="InterPro" id="IPR023299">
    <property type="entry name" value="ATPase_P-typ_cyto_dom_N"/>
</dbReference>
<feature type="transmembrane region" description="Helical" evidence="8">
    <location>
        <begin position="346"/>
        <end position="374"/>
    </location>
</feature>
<protein>
    <recommendedName>
        <fullName evidence="9">Cation-transporting P-type ATPase C-terminal domain-containing protein</fullName>
    </recommendedName>
</protein>
<dbReference type="Pfam" id="PF13246">
    <property type="entry name" value="Cation_ATPase"/>
    <property type="match status" value="2"/>
</dbReference>
<keyword evidence="6 8" id="KW-0472">Membrane</keyword>
<evidence type="ECO:0000256" key="6">
    <source>
        <dbReference type="ARBA" id="ARBA00023136"/>
    </source>
</evidence>
<keyword evidence="5 8" id="KW-1133">Transmembrane helix</keyword>
<feature type="transmembrane region" description="Helical" evidence="8">
    <location>
        <begin position="198"/>
        <end position="214"/>
    </location>
</feature>
<feature type="transmembrane region" description="Helical" evidence="8">
    <location>
        <begin position="851"/>
        <end position="878"/>
    </location>
</feature>
<dbReference type="InterPro" id="IPR006068">
    <property type="entry name" value="ATPase_P-typ_cation-transptr_C"/>
</dbReference>
<sequence>MMDEDKGSDIEAQGSSPLLMNGELGKSSLIMRKSALIFKSTYKFIEAGARIASLSRVSSSSSSSTTTFYTPLPSFNLKHGDAEGGGDQIQIVETVAAIHDVYTVQSNNDHVEIELQPHDQSTHQQCLKISEEIVKENNLDVLHNFEGVKGSNIHDVDKEIQVGDISSCHKAIDLSHHMLIFAGYGQFMIRQLVSKEPTIFLLAIAAILSFVFGIKEEGMQNGWFEGAILVVIIFVIVAFRFARNWYKGHLWKKQKDHKARMNYSPLISEKDSSFCAYFDKLNNYIHISGLLIGILITVVLFIRFKLGHKDDENGYRLETKEEPAEIAQIMNAVKKVLTESKGTVRVLITSLGVTLVGMTEGVPFLISITMAYWYPNFDVNMESVSTFCIENVGWSKEPKLKVSKFFLDRKDVTRIPPDVCSVLSDGIGVSTLTSQTTDQRLEEPILCWAEKNMGMQRDTLDQQVIIVKDNDSEMNPFEGPCGVVIEKNGDNGKEYYSHFKGQADSILSMCSSYYDMKGDVQDLDDETKSEFAQANNNNVNVVAFAFKHTQDVVKLDENGLTFIGMFVLEDTFNLDNMRQAIANLKEGGVKMIFASEEDVEVLRTIGDETGLLNSHEALVVRGEEATKENVEKICIMGNSSPAHKCFLIEQLKKRGEVVAVVGEQASESNVVLEAAHFGLPVVTNWPETITYVINSIKGGRIVCENLRQFIQVEVILAISSLSVNFILVILDGDAPLTIIQLVWVNLLVTFIGGPALLFTQQATRQLRDELSIRPRKPPITKVMWRNILFQASYQTGIFVFLQQRGGAILGITPKVNRSIVFNGFALCQLFNIFSARDLEQKNFFKGLGQNYLFWALSVIYLVLQFGFIEVEVVFVFSYTARPNWKQWVESILIGSVTWLLDVIVKWASQYIKIDKYCDCGVLHLARNWLQYWFMRINCCYCGPRRTPNPTLASLDSSRSTSGKPHDQSTHQQCLQISEEIVKEKLDWSDIHDVDKGIHVGDNSGRHMLIFTGYMIQQFVCKEPTIFLLAIAAILSFAFGIKEEGVQNGWFEGALLIVIIIVIVLFKIARNWYKRHLWKKHKDNKERKNYPLLISETDSSFCACFDKLNNYIHISGLLIGILITVVVFIRFKLGHKDDENGYRLETKEEPAEIAQIMNAVKKVLTESKGTVRVLITLFGVTLVGITEGVPFLISITIAYWYPNFDVKMESVSTLCIENVGWLKEQKLEVSQFFLDRKNVIKIPPDVCSVLSDGICVSTLTSQTTDQRMEEPILCWAEKNMGTQRDTLDQQFIIVKDNDSEMNPFEVPCGVVIEKNGDNGKEYYSHFKGQADSILSMCSSYYDMKGEVQDLDDETKSEFAQANNNNANVVAFACKRTQVVELDENGLTCIGMFVLEDNFNLDNMRQGIEILKEGGVKMIFTSEEDVEVLRAIGDETGLLNSHDALVVKGEDATKENVEKICIMGNSSPAHKLLLIEQLKKRGEVVAVVGEQAFESNVVLEAAHFGLPVVTNWPETITYVINSIKGGRIVCENPRQFIQVEVILAISSLSINFILVIVDGDAPLTFIQLVWVNLLVTFIGGPALLITQQATRQLRDELSIRPRKQPITKGMLRNILLQVSYQTGIFVVLQHRGSAILGITPKVNRSIVFNGFALCQLFNIFSARDFEQRNYFKGLGQNYLFWALSGLYLVLQFGFIEVEVVFVFSNTARPNWKQWVESILIGVVTWLLDVIVKWASQYIKMDKYWDCGVLHLARNWVQDWFARVNCCDSGPRTTPNPTLASLDSPRSSRLDNNITRRVKPTKDRTNTLMD</sequence>
<feature type="transmembrane region" description="Helical" evidence="8">
    <location>
        <begin position="284"/>
        <end position="304"/>
    </location>
</feature>
<feature type="transmembrane region" description="Helical" evidence="8">
    <location>
        <begin position="1172"/>
        <end position="1200"/>
    </location>
</feature>
<dbReference type="GO" id="GO:0005388">
    <property type="term" value="F:P-type calcium transporter activity"/>
    <property type="evidence" value="ECO:0007669"/>
    <property type="project" value="TreeGrafter"/>
</dbReference>